<proteinExistence type="predicted"/>
<feature type="compositionally biased region" description="Basic and acidic residues" evidence="2">
    <location>
        <begin position="133"/>
        <end position="150"/>
    </location>
</feature>
<keyword evidence="1" id="KW-0175">Coiled coil</keyword>
<feature type="compositionally biased region" description="Basic and acidic residues" evidence="2">
    <location>
        <begin position="235"/>
        <end position="258"/>
    </location>
</feature>
<accession>A0AAI8R983</accession>
<evidence type="ECO:0000313" key="4">
    <source>
        <dbReference type="Proteomes" id="UP000509460"/>
    </source>
</evidence>
<feature type="region of interest" description="Disordered" evidence="2">
    <location>
        <begin position="126"/>
        <end position="150"/>
    </location>
</feature>
<feature type="region of interest" description="Disordered" evidence="2">
    <location>
        <begin position="193"/>
        <end position="271"/>
    </location>
</feature>
<feature type="compositionally biased region" description="Basic and acidic residues" evidence="2">
    <location>
        <begin position="195"/>
        <end position="213"/>
    </location>
</feature>
<reference evidence="3 4" key="1">
    <citation type="submission" date="2019-07" db="EMBL/GenBank/DDBJ databases">
        <title>antibiotic susceptibility of plant-derived lactic acid bacteria.</title>
        <authorList>
            <person name="Sugiyama M."/>
            <person name="Noda M."/>
        </authorList>
    </citation>
    <scope>NUCLEOTIDE SEQUENCE [LARGE SCALE GENOMIC DNA]</scope>
    <source>
        <strain evidence="3 4">15-1A</strain>
    </source>
</reference>
<feature type="compositionally biased region" description="Polar residues" evidence="2">
    <location>
        <begin position="261"/>
        <end position="271"/>
    </location>
</feature>
<name>A0AAI8R983_ENTMU</name>
<feature type="coiled-coil region" evidence="1">
    <location>
        <begin position="49"/>
        <end position="103"/>
    </location>
</feature>
<evidence type="ECO:0000256" key="1">
    <source>
        <dbReference type="SAM" id="Coils"/>
    </source>
</evidence>
<sequence length="271" mass="31731">MLFFVYVTKMRDEELIMDNRKENIMSVEKMKQRSRKLSKHLPKSPATEIKQLTKSLMNTVARIQELKEKREQLSDHSTSSKKYRELTAGIKNNEKRAQELLDKIDKLSPKQVDKLVERYTDSAEPIYETIPSDTKRNEKDAPLPEIRDRTKKEVVNAVTEANRKFNETHKDISKEPYANRQPKIKFDAKTLINGMDKEEPSQKRDHTDKEVGKANHKVQTHSLQKKISPETQKFTLKDRINHAHRQTENNHLKQDSHSRNNRPQTSPSLGR</sequence>
<dbReference type="AlphaFoldDB" id="A0AAI8R983"/>
<evidence type="ECO:0000256" key="2">
    <source>
        <dbReference type="SAM" id="MobiDB-lite"/>
    </source>
</evidence>
<gene>
    <name evidence="3" type="ORF">EM151A_1491</name>
</gene>
<evidence type="ECO:0000313" key="3">
    <source>
        <dbReference type="EMBL" id="BBM14696.1"/>
    </source>
</evidence>
<dbReference type="EMBL" id="AP019810">
    <property type="protein sequence ID" value="BBM14696.1"/>
    <property type="molecule type" value="Genomic_DNA"/>
</dbReference>
<protein>
    <submittedName>
        <fullName evidence="3">Uncharacterized protein</fullName>
    </submittedName>
</protein>
<organism evidence="3 4">
    <name type="scientific">Enterococcus mundtii</name>
    <dbReference type="NCBI Taxonomy" id="53346"/>
    <lineage>
        <taxon>Bacteria</taxon>
        <taxon>Bacillati</taxon>
        <taxon>Bacillota</taxon>
        <taxon>Bacilli</taxon>
        <taxon>Lactobacillales</taxon>
        <taxon>Enterococcaceae</taxon>
        <taxon>Enterococcus</taxon>
    </lineage>
</organism>
<dbReference type="Proteomes" id="UP000509460">
    <property type="component" value="Chromosome"/>
</dbReference>